<evidence type="ECO:0000313" key="8">
    <source>
        <dbReference type="Proteomes" id="UP000309667"/>
    </source>
</evidence>
<evidence type="ECO:0000313" key="7">
    <source>
        <dbReference type="EMBL" id="THV13872.1"/>
    </source>
</evidence>
<proteinExistence type="inferred from homology"/>
<feature type="binding site" evidence="6">
    <location>
        <position position="208"/>
    </location>
    <ligand>
        <name>NAD(+)</name>
        <dbReference type="ChEBI" id="CHEBI:57540"/>
    </ligand>
</feature>
<keyword evidence="2 6" id="KW-0418">Kinase</keyword>
<feature type="binding site" evidence="6">
    <location>
        <position position="216"/>
    </location>
    <ligand>
        <name>NAD(+)</name>
        <dbReference type="ChEBI" id="CHEBI:57540"/>
    </ligand>
</feature>
<evidence type="ECO:0000256" key="1">
    <source>
        <dbReference type="ARBA" id="ARBA00022679"/>
    </source>
</evidence>
<dbReference type="HAMAP" id="MF_00361">
    <property type="entry name" value="NAD_kinase"/>
    <property type="match status" value="1"/>
</dbReference>
<comment type="caution">
    <text evidence="6">Lacks conserved residue(s) required for the propagation of feature annotation.</text>
</comment>
<dbReference type="NCBIfam" id="NF003406">
    <property type="entry name" value="PRK04761.1"/>
    <property type="match status" value="1"/>
</dbReference>
<feature type="binding site" evidence="6">
    <location>
        <begin position="108"/>
        <end position="109"/>
    </location>
    <ligand>
        <name>NAD(+)</name>
        <dbReference type="ChEBI" id="CHEBI:57540"/>
    </ligand>
</feature>
<comment type="function">
    <text evidence="6">Involved in the regulation of the intracellular balance of NAD and NADP, and is a key enzyme in the biosynthesis of NADP. Catalyzes specifically the phosphorylation on 2'-hydroxyl of the adenosine moiety of NAD to yield NADP.</text>
</comment>
<keyword evidence="3 6" id="KW-0521">NADP</keyword>
<dbReference type="GO" id="GO:0003951">
    <property type="term" value="F:NAD+ kinase activity"/>
    <property type="evidence" value="ECO:0007669"/>
    <property type="project" value="UniProtKB-EC"/>
</dbReference>
<feature type="active site" description="Proton acceptor" evidence="6">
    <location>
        <position position="108"/>
    </location>
</feature>
<dbReference type="Gene3D" id="3.40.50.10330">
    <property type="entry name" value="Probable inorganic polyphosphate/atp-NAD kinase, domain 1"/>
    <property type="match status" value="1"/>
</dbReference>
<organism evidence="7 8">
    <name type="scientific">Rhizobium rhizophilum</name>
    <dbReference type="NCBI Taxonomy" id="1850373"/>
    <lineage>
        <taxon>Bacteria</taxon>
        <taxon>Pseudomonadati</taxon>
        <taxon>Pseudomonadota</taxon>
        <taxon>Alphaproteobacteria</taxon>
        <taxon>Hyphomicrobiales</taxon>
        <taxon>Rhizobiaceae</taxon>
        <taxon>Rhizobium/Agrobacterium group</taxon>
        <taxon>Rhizobium</taxon>
    </lineage>
</organism>
<gene>
    <name evidence="6" type="primary">nadK</name>
    <name evidence="7" type="ORF">E9677_13310</name>
</gene>
<comment type="subcellular location">
    <subcellularLocation>
        <location evidence="6">Cytoplasm</location>
    </subcellularLocation>
</comment>
<reference evidence="7 8" key="1">
    <citation type="submission" date="2019-04" db="EMBL/GenBank/DDBJ databases">
        <title>Genome sequence of strain 7209-2.</title>
        <authorList>
            <person name="Gao J."/>
            <person name="Sun J."/>
        </authorList>
    </citation>
    <scope>NUCLEOTIDE SEQUENCE [LARGE SCALE GENOMIC DNA]</scope>
    <source>
        <strain evidence="7 8">7209-2</strain>
    </source>
</reference>
<dbReference type="SUPFAM" id="SSF111331">
    <property type="entry name" value="NAD kinase/diacylglycerol kinase-like"/>
    <property type="match status" value="1"/>
</dbReference>
<dbReference type="PANTHER" id="PTHR20275:SF0">
    <property type="entry name" value="NAD KINASE"/>
    <property type="match status" value="1"/>
</dbReference>
<dbReference type="InterPro" id="IPR002504">
    <property type="entry name" value="NADK"/>
</dbReference>
<dbReference type="InterPro" id="IPR017437">
    <property type="entry name" value="ATP-NAD_kinase_PpnK-typ_C"/>
</dbReference>
<dbReference type="Proteomes" id="UP000309667">
    <property type="component" value="Unassembled WGS sequence"/>
</dbReference>
<dbReference type="PANTHER" id="PTHR20275">
    <property type="entry name" value="NAD KINASE"/>
    <property type="match status" value="1"/>
</dbReference>
<dbReference type="Gene3D" id="2.60.200.30">
    <property type="entry name" value="Probable inorganic polyphosphate/atp-NAD kinase, domain 2"/>
    <property type="match status" value="1"/>
</dbReference>
<dbReference type="EMBL" id="STGT01000003">
    <property type="protein sequence ID" value="THV13872.1"/>
    <property type="molecule type" value="Genomic_DNA"/>
</dbReference>
<comment type="caution">
    <text evidence="7">The sequence shown here is derived from an EMBL/GenBank/DDBJ whole genome shotgun (WGS) entry which is preliminary data.</text>
</comment>
<evidence type="ECO:0000256" key="2">
    <source>
        <dbReference type="ARBA" id="ARBA00022777"/>
    </source>
</evidence>
<evidence type="ECO:0000256" key="4">
    <source>
        <dbReference type="ARBA" id="ARBA00023027"/>
    </source>
</evidence>
<dbReference type="InterPro" id="IPR017438">
    <property type="entry name" value="ATP-NAD_kinase_N"/>
</dbReference>
<dbReference type="Pfam" id="PF20143">
    <property type="entry name" value="NAD_kinase_C"/>
    <property type="match status" value="1"/>
</dbReference>
<comment type="similarity">
    <text evidence="6">Belongs to the NAD kinase family.</text>
</comment>
<evidence type="ECO:0000256" key="3">
    <source>
        <dbReference type="ARBA" id="ARBA00022857"/>
    </source>
</evidence>
<keyword evidence="4 6" id="KW-0520">NAD</keyword>
<keyword evidence="6" id="KW-0963">Cytoplasm</keyword>
<comment type="cofactor">
    <cofactor evidence="6">
        <name>a divalent metal cation</name>
        <dbReference type="ChEBI" id="CHEBI:60240"/>
    </cofactor>
</comment>
<keyword evidence="8" id="KW-1185">Reference proteome</keyword>
<evidence type="ECO:0000256" key="6">
    <source>
        <dbReference type="HAMAP-Rule" id="MF_00361"/>
    </source>
</evidence>
<sequence>MFRRKSVCGKAKNRRTVSGYGEFPRRARTDHTAASRTVSRAKRLVVTGICHVRLGGISSGLAMSRTFRSLAFIASNTDEAQASRNDLIRLYGHTEPAEADVIVALGGDGFMLQTLHDTMNTGKLIYGMNRGSVGFLMNDYSTDSLPERIEVAVENEFHPLKMTTSNTDGSVSFALAINEVSVLRQSYQAAKLRVVIDGKVRLEELICDGLMVATPVGSTAYNLSAHGPILPLEAPLLALTPVSAFRPRRWRGALLPDKVTVVLEVLEPEKRPVNAVADHTEVKSVLRVEISQSEDTTARILSDPDRSWSDRIIAEQFSD</sequence>
<dbReference type="EC" id="2.7.1.23" evidence="6"/>
<dbReference type="InterPro" id="IPR016064">
    <property type="entry name" value="NAD/diacylglycerol_kinase_sf"/>
</dbReference>
<accession>A0ABY2QTF4</accession>
<keyword evidence="6" id="KW-0547">Nucleotide-binding</keyword>
<dbReference type="Pfam" id="PF01513">
    <property type="entry name" value="NAD_kinase"/>
    <property type="match status" value="1"/>
</dbReference>
<protein>
    <recommendedName>
        <fullName evidence="6">NAD kinase</fullName>
        <ecNumber evidence="6">2.7.1.23</ecNumber>
    </recommendedName>
    <alternativeName>
        <fullName evidence="6">ATP-dependent NAD kinase</fullName>
    </alternativeName>
</protein>
<keyword evidence="6" id="KW-0067">ATP-binding</keyword>
<keyword evidence="1 6" id="KW-0808">Transferase</keyword>
<evidence type="ECO:0000256" key="5">
    <source>
        <dbReference type="ARBA" id="ARBA00047925"/>
    </source>
</evidence>
<comment type="catalytic activity">
    <reaction evidence="5 6">
        <text>NAD(+) + ATP = ADP + NADP(+) + H(+)</text>
        <dbReference type="Rhea" id="RHEA:18629"/>
        <dbReference type="ChEBI" id="CHEBI:15378"/>
        <dbReference type="ChEBI" id="CHEBI:30616"/>
        <dbReference type="ChEBI" id="CHEBI:57540"/>
        <dbReference type="ChEBI" id="CHEBI:58349"/>
        <dbReference type="ChEBI" id="CHEBI:456216"/>
        <dbReference type="EC" id="2.7.1.23"/>
    </reaction>
</comment>
<feature type="binding site" evidence="6">
    <location>
        <begin position="219"/>
        <end position="224"/>
    </location>
    <ligand>
        <name>NAD(+)</name>
        <dbReference type="ChEBI" id="CHEBI:57540"/>
    </ligand>
</feature>
<feature type="binding site" evidence="6">
    <location>
        <begin position="178"/>
        <end position="179"/>
    </location>
    <ligand>
        <name>NAD(+)</name>
        <dbReference type="ChEBI" id="CHEBI:57540"/>
    </ligand>
</feature>
<name>A0ABY2QTF4_9HYPH</name>